<protein>
    <submittedName>
        <fullName evidence="1">Uncharacterized protein</fullName>
    </submittedName>
</protein>
<dbReference type="Proteomes" id="UP001516400">
    <property type="component" value="Unassembled WGS sequence"/>
</dbReference>
<keyword evidence="2" id="KW-1185">Reference proteome</keyword>
<name>A0ABD2NYF2_9CUCU</name>
<dbReference type="AlphaFoldDB" id="A0ABD2NYF2"/>
<reference evidence="1 2" key="1">
    <citation type="journal article" date="2021" name="BMC Biol.">
        <title>Horizontally acquired antibacterial genes associated with adaptive radiation of ladybird beetles.</title>
        <authorList>
            <person name="Li H.S."/>
            <person name="Tang X.F."/>
            <person name="Huang Y.H."/>
            <person name="Xu Z.Y."/>
            <person name="Chen M.L."/>
            <person name="Du X.Y."/>
            <person name="Qiu B.Y."/>
            <person name="Chen P.T."/>
            <person name="Zhang W."/>
            <person name="Slipinski A."/>
            <person name="Escalona H.E."/>
            <person name="Waterhouse R.M."/>
            <person name="Zwick A."/>
            <person name="Pang H."/>
        </authorList>
    </citation>
    <scope>NUCLEOTIDE SEQUENCE [LARGE SCALE GENOMIC DNA]</scope>
    <source>
        <strain evidence="1">SYSU2018</strain>
    </source>
</reference>
<organism evidence="1 2">
    <name type="scientific">Cryptolaemus montrouzieri</name>
    <dbReference type="NCBI Taxonomy" id="559131"/>
    <lineage>
        <taxon>Eukaryota</taxon>
        <taxon>Metazoa</taxon>
        <taxon>Ecdysozoa</taxon>
        <taxon>Arthropoda</taxon>
        <taxon>Hexapoda</taxon>
        <taxon>Insecta</taxon>
        <taxon>Pterygota</taxon>
        <taxon>Neoptera</taxon>
        <taxon>Endopterygota</taxon>
        <taxon>Coleoptera</taxon>
        <taxon>Polyphaga</taxon>
        <taxon>Cucujiformia</taxon>
        <taxon>Coccinelloidea</taxon>
        <taxon>Coccinellidae</taxon>
        <taxon>Scymninae</taxon>
        <taxon>Scymnini</taxon>
        <taxon>Cryptolaemus</taxon>
    </lineage>
</organism>
<accession>A0ABD2NYF2</accession>
<gene>
    <name evidence="1" type="ORF">HHI36_017922</name>
</gene>
<sequence>MGRYLIIEGDFESVIIFFRIVLKIVIFEHYVKSNVVLGRYGLALGLLELPTMFAMARMAWMVHVTPGINVEVPLVFHLEDALRIWVIVA</sequence>
<evidence type="ECO:0000313" key="2">
    <source>
        <dbReference type="Proteomes" id="UP001516400"/>
    </source>
</evidence>
<comment type="caution">
    <text evidence="1">The sequence shown here is derived from an EMBL/GenBank/DDBJ whole genome shotgun (WGS) entry which is preliminary data.</text>
</comment>
<dbReference type="EMBL" id="JABFTP020000165">
    <property type="protein sequence ID" value="KAL3283753.1"/>
    <property type="molecule type" value="Genomic_DNA"/>
</dbReference>
<evidence type="ECO:0000313" key="1">
    <source>
        <dbReference type="EMBL" id="KAL3283753.1"/>
    </source>
</evidence>
<proteinExistence type="predicted"/>